<feature type="region of interest" description="Disordered" evidence="1">
    <location>
        <begin position="295"/>
        <end position="314"/>
    </location>
</feature>
<dbReference type="AlphaFoldDB" id="A0A7J6RYV0"/>
<reference evidence="2 3" key="1">
    <citation type="submission" date="2020-04" db="EMBL/GenBank/DDBJ databases">
        <title>Perkinsus olseni comparative genomics.</title>
        <authorList>
            <person name="Bogema D.R."/>
        </authorList>
    </citation>
    <scope>NUCLEOTIDE SEQUENCE [LARGE SCALE GENOMIC DNA]</scope>
    <source>
        <strain evidence="2">ATCC PRA-205</strain>
    </source>
</reference>
<accession>A0A7J6RYV0</accession>
<dbReference type="EMBL" id="JABANM010018834">
    <property type="protein sequence ID" value="KAF4725455.1"/>
    <property type="molecule type" value="Genomic_DNA"/>
</dbReference>
<dbReference type="Proteomes" id="UP000574390">
    <property type="component" value="Unassembled WGS sequence"/>
</dbReference>
<organism evidence="2 3">
    <name type="scientific">Perkinsus olseni</name>
    <name type="common">Perkinsus atlanticus</name>
    <dbReference type="NCBI Taxonomy" id="32597"/>
    <lineage>
        <taxon>Eukaryota</taxon>
        <taxon>Sar</taxon>
        <taxon>Alveolata</taxon>
        <taxon>Perkinsozoa</taxon>
        <taxon>Perkinsea</taxon>
        <taxon>Perkinsida</taxon>
        <taxon>Perkinsidae</taxon>
        <taxon>Perkinsus</taxon>
    </lineage>
</organism>
<evidence type="ECO:0000313" key="2">
    <source>
        <dbReference type="EMBL" id="KAF4725455.1"/>
    </source>
</evidence>
<feature type="non-terminal residue" evidence="2">
    <location>
        <position position="1"/>
    </location>
</feature>
<sequence length="335" mass="36830">CCLTHANAAVVSNEITEMGPSFAQRLVELVACGGGSDEAQIDPRVTVVGGVKIAPFAKPLRKRDANGAVVGESSPSSVGEELANLPLSEEDKARMPPKWLSTVLVCVHKWLGCLVGLPNGRDTMLSLTKALVRVAERKPLMDPMQSQALLMCLAETTKYYECATKVLNSGGLWVLLTLPQISSYPGMLAHLKTVMLNICRDDDYIVEAEAKPIVLRYLATHNDYVRVSDGRPWAKTRDIVEAMAEKLAPTCIGRDVGSIIKKALKKYTKYCHFNDGWIALRDEVVEEAEALVRTERRTNGDRPMSETSSEPPKMVVPHNLAKTVSTILVALRKYR</sequence>
<feature type="non-terminal residue" evidence="2">
    <location>
        <position position="335"/>
    </location>
</feature>
<evidence type="ECO:0000313" key="3">
    <source>
        <dbReference type="Proteomes" id="UP000574390"/>
    </source>
</evidence>
<comment type="caution">
    <text evidence="2">The sequence shown here is derived from an EMBL/GenBank/DDBJ whole genome shotgun (WGS) entry which is preliminary data.</text>
</comment>
<proteinExistence type="predicted"/>
<evidence type="ECO:0000256" key="1">
    <source>
        <dbReference type="SAM" id="MobiDB-lite"/>
    </source>
</evidence>
<name>A0A7J6RYV0_PEROL</name>
<gene>
    <name evidence="2" type="primary">HACE1_3</name>
    <name evidence="2" type="ORF">FOZ62_004746</name>
</gene>
<protein>
    <submittedName>
        <fullName evidence="2">E3 ubiquitin-protein ligase</fullName>
    </submittedName>
</protein>
<feature type="compositionally biased region" description="Basic and acidic residues" evidence="1">
    <location>
        <begin position="295"/>
        <end position="304"/>
    </location>
</feature>